<evidence type="ECO:0000313" key="7">
    <source>
        <dbReference type="EMBL" id="MDT0327426.1"/>
    </source>
</evidence>
<feature type="region of interest" description="Disordered" evidence="5">
    <location>
        <begin position="1"/>
        <end position="141"/>
    </location>
</feature>
<dbReference type="Pfam" id="PF09685">
    <property type="entry name" value="MamF_MmsF"/>
    <property type="match status" value="1"/>
</dbReference>
<keyword evidence="8" id="KW-1185">Reference proteome</keyword>
<comment type="caution">
    <text evidence="7">The sequence shown here is derived from an EMBL/GenBank/DDBJ whole genome shotgun (WGS) entry which is preliminary data.</text>
</comment>
<reference evidence="8" key="1">
    <citation type="submission" date="2023-07" db="EMBL/GenBank/DDBJ databases">
        <title>30 novel species of actinomycetes from the DSMZ collection.</title>
        <authorList>
            <person name="Nouioui I."/>
        </authorList>
    </citation>
    <scope>NUCLEOTIDE SEQUENCE [LARGE SCALE GENOMIC DNA]</scope>
    <source>
        <strain evidence="8">DSM 44743</strain>
    </source>
</reference>
<accession>A0ABU2M5Z5</accession>
<feature type="compositionally biased region" description="Gly residues" evidence="5">
    <location>
        <begin position="71"/>
        <end position="93"/>
    </location>
</feature>
<evidence type="ECO:0000256" key="2">
    <source>
        <dbReference type="ARBA" id="ARBA00022692"/>
    </source>
</evidence>
<comment type="subcellular location">
    <subcellularLocation>
        <location evidence="1">Membrane</location>
        <topology evidence="1">Multi-pass membrane protein</topology>
    </subcellularLocation>
</comment>
<gene>
    <name evidence="7" type="ORF">RM479_03280</name>
</gene>
<keyword evidence="4 6" id="KW-0472">Membrane</keyword>
<dbReference type="Proteomes" id="UP001183390">
    <property type="component" value="Unassembled WGS sequence"/>
</dbReference>
<evidence type="ECO:0000256" key="3">
    <source>
        <dbReference type="ARBA" id="ARBA00022989"/>
    </source>
</evidence>
<organism evidence="7 8">
    <name type="scientific">Nocardiopsis lambiniae</name>
    <dbReference type="NCBI Taxonomy" id="3075539"/>
    <lineage>
        <taxon>Bacteria</taxon>
        <taxon>Bacillati</taxon>
        <taxon>Actinomycetota</taxon>
        <taxon>Actinomycetes</taxon>
        <taxon>Streptosporangiales</taxon>
        <taxon>Nocardiopsidaceae</taxon>
        <taxon>Nocardiopsis</taxon>
    </lineage>
</organism>
<dbReference type="RefSeq" id="WP_311510201.1">
    <property type="nucleotide sequence ID" value="NZ_JAVREP010000001.1"/>
</dbReference>
<feature type="compositionally biased region" description="Pro residues" evidence="5">
    <location>
        <begin position="1"/>
        <end position="11"/>
    </location>
</feature>
<sequence>MSHPNTPPPEDPYGQNPYQGGQDPYGQNPQHGGQDPYGQNPQQGGQDPYGQNPQQGGQGYPSGGYPSPSGGQPGYQGPSGGQPGYQGPSGGQPGYPPQGGYQEQTGGYQAPGHQPGYGATPHGGHGGPSSATTGQPNPDEKQMGMFAHLGGMLGFLLTCGYLGVVAPLIIFLIKKDESPYVRDQSAQALNFQIILLIGIVAASFFSFFLGIFLPFIVFIAWLLWFALWVGGLVFGILGTVAANKGEWYRYPFNVSWIK</sequence>
<evidence type="ECO:0000256" key="6">
    <source>
        <dbReference type="SAM" id="Phobius"/>
    </source>
</evidence>
<proteinExistence type="predicted"/>
<feature type="transmembrane region" description="Helical" evidence="6">
    <location>
        <begin position="221"/>
        <end position="242"/>
    </location>
</feature>
<feature type="compositionally biased region" description="Low complexity" evidence="5">
    <location>
        <begin position="32"/>
        <end position="55"/>
    </location>
</feature>
<feature type="transmembrane region" description="Helical" evidence="6">
    <location>
        <begin position="193"/>
        <end position="215"/>
    </location>
</feature>
<feature type="compositionally biased region" description="Low complexity" evidence="5">
    <location>
        <begin position="98"/>
        <end position="108"/>
    </location>
</feature>
<evidence type="ECO:0000256" key="4">
    <source>
        <dbReference type="ARBA" id="ARBA00023136"/>
    </source>
</evidence>
<evidence type="ECO:0000313" key="8">
    <source>
        <dbReference type="Proteomes" id="UP001183390"/>
    </source>
</evidence>
<keyword evidence="2 6" id="KW-0812">Transmembrane</keyword>
<keyword evidence="3 6" id="KW-1133">Transmembrane helix</keyword>
<evidence type="ECO:0000256" key="5">
    <source>
        <dbReference type="SAM" id="MobiDB-lite"/>
    </source>
</evidence>
<protein>
    <submittedName>
        <fullName evidence="7">DUF4870 domain-containing protein</fullName>
    </submittedName>
</protein>
<name>A0ABU2M5Z5_9ACTN</name>
<evidence type="ECO:0000256" key="1">
    <source>
        <dbReference type="ARBA" id="ARBA00004141"/>
    </source>
</evidence>
<dbReference type="InterPro" id="IPR019109">
    <property type="entry name" value="MamF_MmsF"/>
</dbReference>
<dbReference type="EMBL" id="JAVREP010000001">
    <property type="protein sequence ID" value="MDT0327426.1"/>
    <property type="molecule type" value="Genomic_DNA"/>
</dbReference>
<feature type="transmembrane region" description="Helical" evidence="6">
    <location>
        <begin position="145"/>
        <end position="173"/>
    </location>
</feature>